<gene>
    <name evidence="2" type="ORF">FK004_12640</name>
</gene>
<dbReference type="AlphaFoldDB" id="A0A2S1LQH5"/>
<dbReference type="Proteomes" id="UP000244677">
    <property type="component" value="Chromosome"/>
</dbReference>
<feature type="compositionally biased region" description="Basic residues" evidence="1">
    <location>
        <begin position="98"/>
        <end position="109"/>
    </location>
</feature>
<name>A0A2S1LQH5_9FLAO</name>
<evidence type="ECO:0000313" key="2">
    <source>
        <dbReference type="EMBL" id="AWG26010.1"/>
    </source>
</evidence>
<sequence>MKKVFKLKAERDFFDVEQDRKILRGEEFEVSEERGKVIMGHQDKLVSIISITDVDEVTPTKELSDINVNDPEILILTPTPELSEEQKADQEATPAPVSKRRYTPRKPKK</sequence>
<evidence type="ECO:0000256" key="1">
    <source>
        <dbReference type="SAM" id="MobiDB-lite"/>
    </source>
</evidence>
<proteinExistence type="predicted"/>
<dbReference type="EMBL" id="CP020919">
    <property type="protein sequence ID" value="AWG26010.1"/>
    <property type="molecule type" value="Genomic_DNA"/>
</dbReference>
<organism evidence="2 3">
    <name type="scientific">Flavobacterium kingsejongi</name>
    <dbReference type="NCBI Taxonomy" id="1678728"/>
    <lineage>
        <taxon>Bacteria</taxon>
        <taxon>Pseudomonadati</taxon>
        <taxon>Bacteroidota</taxon>
        <taxon>Flavobacteriia</taxon>
        <taxon>Flavobacteriales</taxon>
        <taxon>Flavobacteriaceae</taxon>
        <taxon>Flavobacterium</taxon>
    </lineage>
</organism>
<protein>
    <submittedName>
        <fullName evidence="2">Uncharacterized protein</fullName>
    </submittedName>
</protein>
<dbReference type="KEGG" id="fki:FK004_12640"/>
<keyword evidence="3" id="KW-1185">Reference proteome</keyword>
<evidence type="ECO:0000313" key="3">
    <source>
        <dbReference type="Proteomes" id="UP000244677"/>
    </source>
</evidence>
<dbReference type="RefSeq" id="WP_108737549.1">
    <property type="nucleotide sequence ID" value="NZ_CP020919.1"/>
</dbReference>
<feature type="region of interest" description="Disordered" evidence="1">
    <location>
        <begin position="77"/>
        <end position="109"/>
    </location>
</feature>
<accession>A0A2S1LQH5</accession>
<reference evidence="2 3" key="1">
    <citation type="submission" date="2017-04" db="EMBL/GenBank/DDBJ databases">
        <title>Complete genome sequence of Flavobacterium kingsejong AJ004.</title>
        <authorList>
            <person name="Lee P.C."/>
        </authorList>
    </citation>
    <scope>NUCLEOTIDE SEQUENCE [LARGE SCALE GENOMIC DNA]</scope>
    <source>
        <strain evidence="2 3">AJ004</strain>
    </source>
</reference>